<dbReference type="SUPFAM" id="SSF55729">
    <property type="entry name" value="Acyl-CoA N-acyltransferases (Nat)"/>
    <property type="match status" value="1"/>
</dbReference>
<dbReference type="PANTHER" id="PTHR43441:SF2">
    <property type="entry name" value="FAMILY ACETYLTRANSFERASE, PUTATIVE (AFU_ORTHOLOGUE AFUA_7G00850)-RELATED"/>
    <property type="match status" value="1"/>
</dbReference>
<dbReference type="GO" id="GO:1990189">
    <property type="term" value="F:protein N-terminal-serine acetyltransferase activity"/>
    <property type="evidence" value="ECO:0007669"/>
    <property type="project" value="TreeGrafter"/>
</dbReference>
<evidence type="ECO:0000313" key="3">
    <source>
        <dbReference type="Proteomes" id="UP000008536"/>
    </source>
</evidence>
<dbReference type="GO" id="GO:0008999">
    <property type="term" value="F:protein-N-terminal-alanine acetyltransferase activity"/>
    <property type="evidence" value="ECO:0007669"/>
    <property type="project" value="TreeGrafter"/>
</dbReference>
<keyword evidence="3" id="KW-1185">Reference proteome</keyword>
<accession>C5DWV6</accession>
<dbReference type="EMBL" id="CU928176">
    <property type="protein sequence ID" value="CAR28275.1"/>
    <property type="molecule type" value="Genomic_DNA"/>
</dbReference>
<dbReference type="KEGG" id="zro:ZYRO0D17930g"/>
<sequence length="235" mass="27160">MTNMTQTLGTVVQNWTTRPRPSKIVLQGNLCTLEPLNGEKHAKDLFESFKEAGDEFWTYIPIGPFDRLDDYRALVDKLSVSDDAHFAIINKEKGRAVGQLCLMRCDPANGVVEVGFVLFSPHLWKTTMATEAHYLLMKYVFEDLGYRRYEWKCNSHNGPSRKAAYRLGFQFEGTFRQAEVVKGRNRDTQWFSIIDKEWIDCRSAFDRWLSGENFEDGKQKLALSEIRSKILADKD</sequence>
<dbReference type="Pfam" id="PF13302">
    <property type="entry name" value="Acetyltransf_3"/>
    <property type="match status" value="1"/>
</dbReference>
<dbReference type="FunFam" id="3.40.630.30:FF:000047">
    <property type="entry name" value="Acetyltransferase, GNAT family"/>
    <property type="match status" value="1"/>
</dbReference>
<dbReference type="GeneID" id="8204479"/>
<dbReference type="HOGENOM" id="CLU_013985_1_2_1"/>
<dbReference type="PANTHER" id="PTHR43441">
    <property type="entry name" value="RIBOSOMAL-PROTEIN-SERINE ACETYLTRANSFERASE"/>
    <property type="match status" value="1"/>
</dbReference>
<dbReference type="InterPro" id="IPR016181">
    <property type="entry name" value="Acyl_CoA_acyltransferase"/>
</dbReference>
<evidence type="ECO:0000313" key="2">
    <source>
        <dbReference type="EMBL" id="CAR28275.1"/>
    </source>
</evidence>
<dbReference type="RefSeq" id="XP_002497208.1">
    <property type="nucleotide sequence ID" value="XM_002497163.1"/>
</dbReference>
<feature type="domain" description="N-acetyltransferase" evidence="1">
    <location>
        <begin position="31"/>
        <end position="187"/>
    </location>
</feature>
<dbReference type="Proteomes" id="UP000008536">
    <property type="component" value="Chromosome D"/>
</dbReference>
<protein>
    <submittedName>
        <fullName evidence="2">ZYRO0D17930p</fullName>
    </submittedName>
</protein>
<dbReference type="InParanoid" id="C5DWV6"/>
<dbReference type="AlphaFoldDB" id="C5DWV6"/>
<evidence type="ECO:0000259" key="1">
    <source>
        <dbReference type="PROSITE" id="PS51186"/>
    </source>
</evidence>
<dbReference type="PROSITE" id="PS51186">
    <property type="entry name" value="GNAT"/>
    <property type="match status" value="1"/>
</dbReference>
<reference evidence="2 3" key="1">
    <citation type="journal article" date="2009" name="Genome Res.">
        <title>Comparative genomics of protoploid Saccharomycetaceae.</title>
        <authorList>
            <consortium name="The Genolevures Consortium"/>
            <person name="Souciet J.-L."/>
            <person name="Dujon B."/>
            <person name="Gaillardin C."/>
            <person name="Johnston M."/>
            <person name="Baret P.V."/>
            <person name="Cliften P."/>
            <person name="Sherman D.J."/>
            <person name="Weissenbach J."/>
            <person name="Westhof E."/>
            <person name="Wincker P."/>
            <person name="Jubin C."/>
            <person name="Poulain J."/>
            <person name="Barbe V."/>
            <person name="Segurens B."/>
            <person name="Artiguenave F."/>
            <person name="Anthouard V."/>
            <person name="Vacherie B."/>
            <person name="Val M.-E."/>
            <person name="Fulton R.S."/>
            <person name="Minx P."/>
            <person name="Wilson R."/>
            <person name="Durrens P."/>
            <person name="Jean G."/>
            <person name="Marck C."/>
            <person name="Martin T."/>
            <person name="Nikolski M."/>
            <person name="Rolland T."/>
            <person name="Seret M.-L."/>
            <person name="Casaregola S."/>
            <person name="Despons L."/>
            <person name="Fairhead C."/>
            <person name="Fischer G."/>
            <person name="Lafontaine I."/>
            <person name="Leh V."/>
            <person name="Lemaire M."/>
            <person name="de Montigny J."/>
            <person name="Neuveglise C."/>
            <person name="Thierry A."/>
            <person name="Blanc-Lenfle I."/>
            <person name="Bleykasten C."/>
            <person name="Diffels J."/>
            <person name="Fritsch E."/>
            <person name="Frangeul L."/>
            <person name="Goeffon A."/>
            <person name="Jauniaux N."/>
            <person name="Kachouri-Lafond R."/>
            <person name="Payen C."/>
            <person name="Potier S."/>
            <person name="Pribylova L."/>
            <person name="Ozanne C."/>
            <person name="Richard G.-F."/>
            <person name="Sacerdot C."/>
            <person name="Straub M.-L."/>
            <person name="Talla E."/>
        </authorList>
    </citation>
    <scope>NUCLEOTIDE SEQUENCE [LARGE SCALE GENOMIC DNA]</scope>
    <source>
        <strain evidence="2 3">ATCC 2623 / CBS 732 / BCRC 21506 / NBRC 1130 / NCYC 568 / NRRL Y-229</strain>
    </source>
</reference>
<proteinExistence type="predicted"/>
<organism evidence="2 3">
    <name type="scientific">Zygosaccharomyces rouxii (strain ATCC 2623 / CBS 732 / NBRC 1130 / NCYC 568 / NRRL Y-229)</name>
    <dbReference type="NCBI Taxonomy" id="559307"/>
    <lineage>
        <taxon>Eukaryota</taxon>
        <taxon>Fungi</taxon>
        <taxon>Dikarya</taxon>
        <taxon>Ascomycota</taxon>
        <taxon>Saccharomycotina</taxon>
        <taxon>Saccharomycetes</taxon>
        <taxon>Saccharomycetales</taxon>
        <taxon>Saccharomycetaceae</taxon>
        <taxon>Zygosaccharomyces</taxon>
    </lineage>
</organism>
<dbReference type="FunCoup" id="C5DWV6">
    <property type="interactions" value="750"/>
</dbReference>
<dbReference type="InterPro" id="IPR051908">
    <property type="entry name" value="Ribosomal_N-acetyltransferase"/>
</dbReference>
<dbReference type="InterPro" id="IPR000182">
    <property type="entry name" value="GNAT_dom"/>
</dbReference>
<gene>
    <name evidence="2" type="ordered locus">ZYRO0D17930g</name>
</gene>
<dbReference type="Gene3D" id="3.40.630.30">
    <property type="match status" value="1"/>
</dbReference>
<name>C5DWV6_ZYGRC</name>